<dbReference type="InterPro" id="IPR025944">
    <property type="entry name" value="Sigma_54_int_dom_CS"/>
</dbReference>
<dbReference type="InterPro" id="IPR027417">
    <property type="entry name" value="P-loop_NTPase"/>
</dbReference>
<name>A0AAT9LAS6_9FIRM</name>
<dbReference type="Pfam" id="PF02954">
    <property type="entry name" value="HTH_8"/>
    <property type="match status" value="1"/>
</dbReference>
<organism evidence="7">
    <name type="scientific">Candidatus Fermentithermobacillus carboniphilus</name>
    <dbReference type="NCBI Taxonomy" id="3085328"/>
    <lineage>
        <taxon>Bacteria</taxon>
        <taxon>Bacillati</taxon>
        <taxon>Bacillota</taxon>
        <taxon>Candidatus Fermentithermobacillia</taxon>
        <taxon>Candidatus Fermentithermobacillales</taxon>
        <taxon>Candidatus Fermentithermobacillaceae</taxon>
        <taxon>Candidatus Fermentithermobacillus</taxon>
    </lineage>
</organism>
<dbReference type="Gene3D" id="3.30.450.20">
    <property type="entry name" value="PAS domain"/>
    <property type="match status" value="1"/>
</dbReference>
<evidence type="ECO:0000256" key="1">
    <source>
        <dbReference type="ARBA" id="ARBA00022741"/>
    </source>
</evidence>
<evidence type="ECO:0000256" key="4">
    <source>
        <dbReference type="ARBA" id="ARBA00023125"/>
    </source>
</evidence>
<gene>
    <name evidence="7" type="ORF">IMF26_09425</name>
</gene>
<dbReference type="GO" id="GO:0006355">
    <property type="term" value="P:regulation of DNA-templated transcription"/>
    <property type="evidence" value="ECO:0007669"/>
    <property type="project" value="InterPro"/>
</dbReference>
<dbReference type="InterPro" id="IPR025943">
    <property type="entry name" value="Sigma_54_int_dom_ATP-bd_2"/>
</dbReference>
<dbReference type="GO" id="GO:0043565">
    <property type="term" value="F:sequence-specific DNA binding"/>
    <property type="evidence" value="ECO:0007669"/>
    <property type="project" value="InterPro"/>
</dbReference>
<feature type="domain" description="Sigma-54 factor interaction" evidence="6">
    <location>
        <begin position="287"/>
        <end position="517"/>
    </location>
</feature>
<evidence type="ECO:0000256" key="5">
    <source>
        <dbReference type="ARBA" id="ARBA00023163"/>
    </source>
</evidence>
<dbReference type="AlphaFoldDB" id="A0AAT9LAS6"/>
<keyword evidence="1" id="KW-0547">Nucleotide-binding</keyword>
<sequence length="606" mass="66629">MSYLSEVGGVAQEVCDAIASVLGVDVEIVDDMLVRIAGTGKYRSRVGWFLGSEGVVYKHVLRTGKGALLANPGKEAICSMCSRAGNCEETAELSSPIIVDGRTVGVIGLVCFDQEQRDRLLSRIDSHKEFIGHMAGLLAAKAVESHMWMEKKLAAEIIMLLLDRIDEAVIAVDHLGKPIYLNRRARKTFEIPNSASPLEDHPESKPFRAAMAVLRDALSSGKRYSQSEIFMDTGTGEQGFMVSTSVLSDGGKNLGAIASFRPVSELHRWAYDLTHGSAGAVFGVDSLIGQSRSIAELKEIALKVAKSPSTVLIRGESGTGKELLARAIHSASDRKDKPFVAVNCAAIPDGLLESELFGYEEGAFTGARKGGKPGKFEIADGGTLFLDEIGDMSLHLQSKLLRVLQERQVERLGSNKPRRCDVRIIAATNQDLERKMQNGEFRDDLYFRLSVIPIYIPPLRERPEDVEPLVRHFVRKYAEIMGKKIDDVEPSALELLKSYSWPGNVRELENAIEYAVNFETKEILTVKSLPARIRSCGNAQEKGFASGLRIEGRVSGIKAAEIDLIRQALKKYGTSYEGKKRAARELGIGIATLYRKISRYRIEVSN</sequence>
<dbReference type="Gene3D" id="1.10.10.60">
    <property type="entry name" value="Homeodomain-like"/>
    <property type="match status" value="1"/>
</dbReference>
<dbReference type="Pfam" id="PF25601">
    <property type="entry name" value="AAA_lid_14"/>
    <property type="match status" value="1"/>
</dbReference>
<keyword evidence="5" id="KW-0804">Transcription</keyword>
<accession>A0AAT9LAS6</accession>
<dbReference type="InterPro" id="IPR058031">
    <property type="entry name" value="AAA_lid_NorR"/>
</dbReference>
<dbReference type="SMART" id="SM00382">
    <property type="entry name" value="AAA"/>
    <property type="match status" value="1"/>
</dbReference>
<dbReference type="PROSITE" id="PS00675">
    <property type="entry name" value="SIGMA54_INTERACT_1"/>
    <property type="match status" value="1"/>
</dbReference>
<keyword evidence="2" id="KW-0067">ATP-binding</keyword>
<dbReference type="InterPro" id="IPR003593">
    <property type="entry name" value="AAA+_ATPase"/>
</dbReference>
<dbReference type="PROSITE" id="PS50045">
    <property type="entry name" value="SIGMA54_INTERACT_4"/>
    <property type="match status" value="1"/>
</dbReference>
<keyword evidence="3" id="KW-0805">Transcription regulation</keyword>
<evidence type="ECO:0000256" key="2">
    <source>
        <dbReference type="ARBA" id="ARBA00022840"/>
    </source>
</evidence>
<reference evidence="7" key="1">
    <citation type="submission" date="2020-10" db="EMBL/GenBank/DDBJ databases">
        <authorList>
            <person name="Kadnikov V."/>
            <person name="Beletsky A.V."/>
            <person name="Mardanov A.V."/>
            <person name="Karnachuk O.V."/>
            <person name="Ravin N.V."/>
        </authorList>
    </citation>
    <scope>NUCLEOTIDE SEQUENCE</scope>
    <source>
        <strain evidence="7">Bu02</strain>
    </source>
</reference>
<dbReference type="SUPFAM" id="SSF52540">
    <property type="entry name" value="P-loop containing nucleoside triphosphate hydrolases"/>
    <property type="match status" value="1"/>
</dbReference>
<dbReference type="Pfam" id="PF00158">
    <property type="entry name" value="Sigma54_activat"/>
    <property type="match status" value="1"/>
</dbReference>
<dbReference type="GO" id="GO:0005524">
    <property type="term" value="F:ATP binding"/>
    <property type="evidence" value="ECO:0007669"/>
    <property type="project" value="UniProtKB-KW"/>
</dbReference>
<dbReference type="CDD" id="cd00009">
    <property type="entry name" value="AAA"/>
    <property type="match status" value="1"/>
</dbReference>
<dbReference type="PROSITE" id="PS00676">
    <property type="entry name" value="SIGMA54_INTERACT_2"/>
    <property type="match status" value="1"/>
</dbReference>
<dbReference type="InterPro" id="IPR002197">
    <property type="entry name" value="HTH_Fis"/>
</dbReference>
<dbReference type="EMBL" id="CP062796">
    <property type="protein sequence ID" value="QUL98240.1"/>
    <property type="molecule type" value="Genomic_DNA"/>
</dbReference>
<dbReference type="InterPro" id="IPR002078">
    <property type="entry name" value="Sigma_54_int"/>
</dbReference>
<evidence type="ECO:0000256" key="3">
    <source>
        <dbReference type="ARBA" id="ARBA00023015"/>
    </source>
</evidence>
<reference evidence="7" key="2">
    <citation type="journal article" date="2023" name="Biology">
        <title>Prokaryotic Life Associated with Coal-Fire Gas Vents Revealed by Metagenomics.</title>
        <authorList>
            <person name="Kadnikov V.V."/>
            <person name="Mardanov A.V."/>
            <person name="Beletsky A.V."/>
            <person name="Karnachuk O.V."/>
            <person name="Ravin N.V."/>
        </authorList>
    </citation>
    <scope>NUCLEOTIDE SEQUENCE</scope>
    <source>
        <strain evidence="7">Bu02</strain>
    </source>
</reference>
<dbReference type="PROSITE" id="PS00688">
    <property type="entry name" value="SIGMA54_INTERACT_3"/>
    <property type="match status" value="1"/>
</dbReference>
<dbReference type="PANTHER" id="PTHR32071">
    <property type="entry name" value="TRANSCRIPTIONAL REGULATORY PROTEIN"/>
    <property type="match status" value="1"/>
</dbReference>
<dbReference type="PANTHER" id="PTHR32071:SF57">
    <property type="entry name" value="C4-DICARBOXYLATE TRANSPORT TRANSCRIPTIONAL REGULATORY PROTEIN DCTD"/>
    <property type="match status" value="1"/>
</dbReference>
<dbReference type="InterPro" id="IPR025662">
    <property type="entry name" value="Sigma_54_int_dom_ATP-bd_1"/>
</dbReference>
<keyword evidence="4" id="KW-0238">DNA-binding</keyword>
<evidence type="ECO:0000313" key="7">
    <source>
        <dbReference type="EMBL" id="QUL98240.1"/>
    </source>
</evidence>
<proteinExistence type="predicted"/>
<dbReference type="SUPFAM" id="SSF46689">
    <property type="entry name" value="Homeodomain-like"/>
    <property type="match status" value="1"/>
</dbReference>
<protein>
    <submittedName>
        <fullName evidence="7">Sigma 54-interacting transcriptional regulator</fullName>
    </submittedName>
</protein>
<dbReference type="Gene3D" id="3.40.50.300">
    <property type="entry name" value="P-loop containing nucleotide triphosphate hydrolases"/>
    <property type="match status" value="1"/>
</dbReference>
<dbReference type="InterPro" id="IPR009057">
    <property type="entry name" value="Homeodomain-like_sf"/>
</dbReference>
<dbReference type="Gene3D" id="1.10.8.60">
    <property type="match status" value="1"/>
</dbReference>
<evidence type="ECO:0000259" key="6">
    <source>
        <dbReference type="PROSITE" id="PS50045"/>
    </source>
</evidence>
<dbReference type="FunFam" id="3.40.50.300:FF:000006">
    <property type="entry name" value="DNA-binding transcriptional regulator NtrC"/>
    <property type="match status" value="1"/>
</dbReference>
<dbReference type="KEGG" id="fcz:IMF26_09425"/>